<accession>A0A291B0N1</accession>
<sequence>MGFQDINETKRVISNLNPSDKRELEIVNLYKSFQYLQNISNENFLEIDEICLKSHKILMNGLLPPNRCGQFSTDVRYAHNPNGERHYYPFFETDDDARFAIQNIFDKYNDLIFYHGDNLTDLFKCAAWITYNFVNLHPFADGNGRMCRLICNYVLKFSVPIYGREEFFLAILKCRDENNFSDLTELIVSSTLRT</sequence>
<protein>
    <submittedName>
        <fullName evidence="2">Serpentine type 7TM GPCR chemoreceptor Srd</fullName>
    </submittedName>
</protein>
<reference evidence="2" key="1">
    <citation type="journal article" date="2017" name="Arch. Virol.">
        <title>Complete genome sequence of shrimp hemocyte iridescent virus (SHIV) isolated from white leg shrimp, Litopenaeus vannamei.</title>
        <authorList>
            <person name="Qiu L."/>
            <person name="Chen M.M."/>
            <person name="Wang R.Y."/>
            <person name="Wan X.Y."/>
            <person name="Li C."/>
            <person name="Zhang Q.L."/>
            <person name="Dong X."/>
            <person name="Yang B."/>
            <person name="Xiang J.H."/>
            <person name="Huang J."/>
        </authorList>
    </citation>
    <scope>NUCLEOTIDE SEQUENCE [LARGE SCALE GENOMIC DNA]</scope>
    <source>
        <strain evidence="2">20141215</strain>
    </source>
</reference>
<dbReference type="GeneID" id="65099815"/>
<dbReference type="InterPro" id="IPR036597">
    <property type="entry name" value="Fido-like_dom_sf"/>
</dbReference>
<evidence type="ECO:0000313" key="2">
    <source>
        <dbReference type="EMBL" id="ATE87052.1"/>
    </source>
</evidence>
<dbReference type="KEGG" id="vg:65099815"/>
<dbReference type="EMBL" id="MF599468">
    <property type="protein sequence ID" value="ATE87052.1"/>
    <property type="molecule type" value="Genomic_DNA"/>
</dbReference>
<keyword evidence="2" id="KW-0675">Receptor</keyword>
<evidence type="ECO:0000313" key="3">
    <source>
        <dbReference type="Proteomes" id="UP000297192"/>
    </source>
</evidence>
<gene>
    <name evidence="2" type="primary">43L</name>
</gene>
<dbReference type="Proteomes" id="UP000297192">
    <property type="component" value="Segment"/>
</dbReference>
<dbReference type="InterPro" id="IPR003812">
    <property type="entry name" value="Fido"/>
</dbReference>
<organism evidence="2">
    <name type="scientific">Shrimp hemocyte iridescent virus</name>
    <dbReference type="NCBI Taxonomy" id="2039780"/>
    <lineage>
        <taxon>Viruses</taxon>
        <taxon>Varidnaviria</taxon>
        <taxon>Bamfordvirae</taxon>
        <taxon>Nucleocytoviricota</taxon>
        <taxon>Megaviricetes</taxon>
        <taxon>Pimascovirales</taxon>
        <taxon>Pimascovirales incertae sedis</taxon>
        <taxon>Iridoviridae</taxon>
        <taxon>Betairidovirinae</taxon>
        <taxon>Decapodiridovirus</taxon>
        <taxon>Decapodiridovirus litopenaeus1</taxon>
        <taxon>Decapod iridescent virus 1</taxon>
    </lineage>
</organism>
<dbReference type="PROSITE" id="PS51459">
    <property type="entry name" value="FIDO"/>
    <property type="match status" value="1"/>
</dbReference>
<dbReference type="SUPFAM" id="SSF140931">
    <property type="entry name" value="Fic-like"/>
    <property type="match status" value="1"/>
</dbReference>
<dbReference type="RefSeq" id="YP_010084795.1">
    <property type="nucleotide sequence ID" value="NC_055165.1"/>
</dbReference>
<dbReference type="InterPro" id="IPR040198">
    <property type="entry name" value="Fido_containing"/>
</dbReference>
<proteinExistence type="predicted"/>
<dbReference type="PANTHER" id="PTHR13504">
    <property type="entry name" value="FIDO DOMAIN-CONTAINING PROTEIN DDB_G0283145"/>
    <property type="match status" value="1"/>
</dbReference>
<dbReference type="PANTHER" id="PTHR13504:SF38">
    <property type="entry name" value="FIDO DOMAIN-CONTAINING PROTEIN"/>
    <property type="match status" value="1"/>
</dbReference>
<name>A0A291B0N1_9VIRU</name>
<dbReference type="Pfam" id="PF02661">
    <property type="entry name" value="Fic"/>
    <property type="match status" value="1"/>
</dbReference>
<feature type="domain" description="Fido" evidence="1">
    <location>
        <begin position="46"/>
        <end position="194"/>
    </location>
</feature>
<dbReference type="Gene3D" id="1.10.3290.10">
    <property type="entry name" value="Fido-like domain"/>
    <property type="match status" value="1"/>
</dbReference>
<keyword evidence="3" id="KW-1185">Reference proteome</keyword>
<reference evidence="2" key="2">
    <citation type="journal article" date="2017" name="Sci. Rep.">
        <title>Characterization of a new member of Iridoviridae, Shrimp hemocyte iridescent virus (SHIV), found in white leg shrimp (Litopenaeus vannamei).</title>
        <authorList>
            <person name="Qiu L."/>
            <person name="Chen M.M."/>
            <person name="Wan X.Y."/>
            <person name="Li C."/>
            <person name="Zhang Q.L."/>
            <person name="Wang R.Y."/>
            <person name="Cheng D.Y."/>
            <person name="Dong X."/>
            <person name="Yang B."/>
            <person name="Wang X.H."/>
            <person name="Xiang J.H."/>
            <person name="Huang J."/>
        </authorList>
    </citation>
    <scope>NUCLEOTIDE SEQUENCE [LARGE SCALE GENOMIC DNA]</scope>
    <source>
        <strain evidence="2">20141215</strain>
    </source>
</reference>
<evidence type="ECO:0000259" key="1">
    <source>
        <dbReference type="PROSITE" id="PS51459"/>
    </source>
</evidence>